<evidence type="ECO:0000313" key="1">
    <source>
        <dbReference type="EMBL" id="SVD69620.1"/>
    </source>
</evidence>
<feature type="non-terminal residue" evidence="1">
    <location>
        <position position="1"/>
    </location>
</feature>
<dbReference type="EMBL" id="UINC01167231">
    <property type="protein sequence ID" value="SVD69620.1"/>
    <property type="molecule type" value="Genomic_DNA"/>
</dbReference>
<sequence length="74" mass="8634">VIKGWDHIPNGTILENHHSEKLNNFRKEFLNGGGPMSDKYCIICKEQEKHSPTESHRNMYLSKFDGEWAAFKKD</sequence>
<accession>A0A382XFK9</accession>
<protein>
    <submittedName>
        <fullName evidence="1">Uncharacterized protein</fullName>
    </submittedName>
</protein>
<feature type="non-terminal residue" evidence="1">
    <location>
        <position position="74"/>
    </location>
</feature>
<reference evidence="1" key="1">
    <citation type="submission" date="2018-05" db="EMBL/GenBank/DDBJ databases">
        <authorList>
            <person name="Lanie J.A."/>
            <person name="Ng W.-L."/>
            <person name="Kazmierczak K.M."/>
            <person name="Andrzejewski T.M."/>
            <person name="Davidsen T.M."/>
            <person name="Wayne K.J."/>
            <person name="Tettelin H."/>
            <person name="Glass J.I."/>
            <person name="Rusch D."/>
            <person name="Podicherti R."/>
            <person name="Tsui H.-C.T."/>
            <person name="Winkler M.E."/>
        </authorList>
    </citation>
    <scope>NUCLEOTIDE SEQUENCE</scope>
</reference>
<proteinExistence type="predicted"/>
<gene>
    <name evidence="1" type="ORF">METZ01_LOCUS422474</name>
</gene>
<organism evidence="1">
    <name type="scientific">marine metagenome</name>
    <dbReference type="NCBI Taxonomy" id="408172"/>
    <lineage>
        <taxon>unclassified sequences</taxon>
        <taxon>metagenomes</taxon>
        <taxon>ecological metagenomes</taxon>
    </lineage>
</organism>
<dbReference type="AlphaFoldDB" id="A0A382XFK9"/>
<name>A0A382XFK9_9ZZZZ</name>